<name>A0ACC7NM60_9BURK</name>
<dbReference type="Proteomes" id="UP001629235">
    <property type="component" value="Unassembled WGS sequence"/>
</dbReference>
<keyword evidence="2" id="KW-1185">Reference proteome</keyword>
<sequence>MDSLCSRFPLRIDLVYADPCHPENIFQTSLYRPEAKLWLHRDLADIVVLAASECFRETGNFFVLKDGLRPVDVQVAMHETKIVKANPHWTTDETRMLALPGKGGHPRGMAIDITLETEDGRALDMGTRFDHLPYNPYDNPSSRTYEKISNNAKINRHLLCNAMMEAATAYSRPLLPLPSEWWDFRFPAVFSERYSPIFESDLPLAKQMTSRRREGTDADAPCSAQIARIKMEWSR</sequence>
<gene>
    <name evidence="1" type="ORF">PQR01_32840</name>
</gene>
<proteinExistence type="predicted"/>
<evidence type="ECO:0000313" key="2">
    <source>
        <dbReference type="Proteomes" id="UP001629235"/>
    </source>
</evidence>
<protein>
    <submittedName>
        <fullName evidence="1">M15 family metallopeptidase</fullName>
    </submittedName>
</protein>
<accession>A0ACC7NM60</accession>
<organism evidence="1 2">
    <name type="scientific">Paraburkholderia rhynchosiae</name>
    <dbReference type="NCBI Taxonomy" id="487049"/>
    <lineage>
        <taxon>Bacteria</taxon>
        <taxon>Pseudomonadati</taxon>
        <taxon>Pseudomonadota</taxon>
        <taxon>Betaproteobacteria</taxon>
        <taxon>Burkholderiales</taxon>
        <taxon>Burkholderiaceae</taxon>
        <taxon>Paraburkholderia</taxon>
    </lineage>
</organism>
<evidence type="ECO:0000313" key="1">
    <source>
        <dbReference type="EMBL" id="MFM0108100.1"/>
    </source>
</evidence>
<dbReference type="EMBL" id="JAQQDW010000103">
    <property type="protein sequence ID" value="MFM0108100.1"/>
    <property type="molecule type" value="Genomic_DNA"/>
</dbReference>
<comment type="caution">
    <text evidence="1">The sequence shown here is derived from an EMBL/GenBank/DDBJ whole genome shotgun (WGS) entry which is preliminary data.</text>
</comment>
<reference evidence="1 2" key="1">
    <citation type="journal article" date="2024" name="Chem. Sci.">
        <title>Discovery of megapolipeptins by genome mining of a Burkholderiales bacteria collection.</title>
        <authorList>
            <person name="Paulo B.S."/>
            <person name="Recchia M.J.J."/>
            <person name="Lee S."/>
            <person name="Fergusson C.H."/>
            <person name="Romanowski S.B."/>
            <person name="Hernandez A."/>
            <person name="Krull N."/>
            <person name="Liu D.Y."/>
            <person name="Cavanagh H."/>
            <person name="Bos A."/>
            <person name="Gray C.A."/>
            <person name="Murphy B.T."/>
            <person name="Linington R.G."/>
            <person name="Eustaquio A.S."/>
        </authorList>
    </citation>
    <scope>NUCLEOTIDE SEQUENCE [LARGE SCALE GENOMIC DNA]</scope>
    <source>
        <strain evidence="1 2">RL18-126-BIB-B</strain>
    </source>
</reference>